<dbReference type="KEGG" id="lrs:PX52LOC_03988"/>
<keyword evidence="5" id="KW-0813">Transport</keyword>
<feature type="transmembrane region" description="Helical" evidence="5">
    <location>
        <begin position="44"/>
        <end position="65"/>
    </location>
</feature>
<evidence type="ECO:0000256" key="5">
    <source>
        <dbReference type="HAMAP-Rule" id="MF_00445"/>
    </source>
</evidence>
<comment type="subunit">
    <text evidence="5">NDH-1 is composed of 14 different subunits. Subunits NuoA, H, J, K, L, M, N constitute the membrane sector of the complex.</text>
</comment>
<evidence type="ECO:0000259" key="7">
    <source>
        <dbReference type="Pfam" id="PF00361"/>
    </source>
</evidence>
<keyword evidence="9" id="KW-1185">Reference proteome</keyword>
<keyword evidence="4 5" id="KW-0472">Membrane</keyword>
<feature type="transmembrane region" description="Helical" evidence="5">
    <location>
        <begin position="117"/>
        <end position="136"/>
    </location>
</feature>
<keyword evidence="5" id="KW-0520">NAD</keyword>
<dbReference type="EMBL" id="CP042425">
    <property type="protein sequence ID" value="QEL17012.1"/>
    <property type="molecule type" value="Genomic_DNA"/>
</dbReference>
<evidence type="ECO:0000256" key="4">
    <source>
        <dbReference type="ARBA" id="ARBA00023136"/>
    </source>
</evidence>
<dbReference type="GO" id="GO:0005886">
    <property type="term" value="C:plasma membrane"/>
    <property type="evidence" value="ECO:0007669"/>
    <property type="project" value="UniProtKB-SubCell"/>
</dbReference>
<evidence type="ECO:0000313" key="8">
    <source>
        <dbReference type="EMBL" id="QEL17012.1"/>
    </source>
</evidence>
<proteinExistence type="inferred from homology"/>
<comment type="function">
    <text evidence="5">NDH-1 shuttles electrons from NADH, via FMN and iron-sulfur (Fe-S) centers, to quinones in the respiratory chain. The immediate electron acceptor for the enzyme in this species is believed to be ubiquinone. Couples the redox reaction to proton translocation (for every two electrons transferred, four hydrogen ions are translocated across the cytoplasmic membrane), and thus conserves the redox energy in a proton gradient.</text>
</comment>
<evidence type="ECO:0000256" key="3">
    <source>
        <dbReference type="ARBA" id="ARBA00022989"/>
    </source>
</evidence>
<accession>A0A5C1AGZ0</accession>
<keyword evidence="3 5" id="KW-1133">Transmembrane helix</keyword>
<dbReference type="InterPro" id="IPR010096">
    <property type="entry name" value="NADH-Q_OxRdtase_suN/2"/>
</dbReference>
<comment type="catalytic activity">
    <reaction evidence="5">
        <text>a quinone + NADH + 5 H(+)(in) = a quinol + NAD(+) + 4 H(+)(out)</text>
        <dbReference type="Rhea" id="RHEA:57888"/>
        <dbReference type="ChEBI" id="CHEBI:15378"/>
        <dbReference type="ChEBI" id="CHEBI:24646"/>
        <dbReference type="ChEBI" id="CHEBI:57540"/>
        <dbReference type="ChEBI" id="CHEBI:57945"/>
        <dbReference type="ChEBI" id="CHEBI:132124"/>
    </reaction>
</comment>
<evidence type="ECO:0000313" key="9">
    <source>
        <dbReference type="Proteomes" id="UP000324974"/>
    </source>
</evidence>
<dbReference type="GO" id="GO:0048038">
    <property type="term" value="F:quinone binding"/>
    <property type="evidence" value="ECO:0007669"/>
    <property type="project" value="UniProtKB-KW"/>
</dbReference>
<feature type="transmembrane region" description="Helical" evidence="5">
    <location>
        <begin position="255"/>
        <end position="276"/>
    </location>
</feature>
<feature type="transmembrane region" description="Helical" evidence="5">
    <location>
        <begin position="20"/>
        <end position="39"/>
    </location>
</feature>
<keyword evidence="5" id="KW-0874">Quinone</keyword>
<comment type="similarity">
    <text evidence="5">Belongs to the complex I subunit 2 family.</text>
</comment>
<organism evidence="8 9">
    <name type="scientific">Limnoglobus roseus</name>
    <dbReference type="NCBI Taxonomy" id="2598579"/>
    <lineage>
        <taxon>Bacteria</taxon>
        <taxon>Pseudomonadati</taxon>
        <taxon>Planctomycetota</taxon>
        <taxon>Planctomycetia</taxon>
        <taxon>Gemmatales</taxon>
        <taxon>Gemmataceae</taxon>
        <taxon>Limnoglobus</taxon>
    </lineage>
</organism>
<comment type="subcellular location">
    <subcellularLocation>
        <location evidence="5">Cell membrane</location>
        <topology evidence="5">Multi-pass membrane protein</topology>
    </subcellularLocation>
    <subcellularLocation>
        <location evidence="1">Endomembrane system</location>
        <topology evidence="1">Multi-pass membrane protein</topology>
    </subcellularLocation>
    <subcellularLocation>
        <location evidence="6">Membrane</location>
        <topology evidence="6">Multi-pass membrane protein</topology>
    </subcellularLocation>
</comment>
<dbReference type="HAMAP" id="MF_00445">
    <property type="entry name" value="NDH1_NuoN_1"/>
    <property type="match status" value="1"/>
</dbReference>
<evidence type="ECO:0000256" key="2">
    <source>
        <dbReference type="ARBA" id="ARBA00022692"/>
    </source>
</evidence>
<dbReference type="InterPro" id="IPR003918">
    <property type="entry name" value="NADH_UbQ_OxRdtase"/>
</dbReference>
<dbReference type="Proteomes" id="UP000324974">
    <property type="component" value="Chromosome"/>
</dbReference>
<dbReference type="GO" id="GO:0050136">
    <property type="term" value="F:NADH dehydrogenase (quinone) (non-electrogenic) activity"/>
    <property type="evidence" value="ECO:0007669"/>
    <property type="project" value="UniProtKB-UniRule"/>
</dbReference>
<dbReference type="AlphaFoldDB" id="A0A5C1AGZ0"/>
<keyword evidence="2 5" id="KW-0812">Transmembrane</keyword>
<feature type="transmembrane region" description="Helical" evidence="5">
    <location>
        <begin position="142"/>
        <end position="161"/>
    </location>
</feature>
<feature type="domain" description="NADH:quinone oxidoreductase/Mrp antiporter transmembrane" evidence="7">
    <location>
        <begin position="138"/>
        <end position="443"/>
    </location>
</feature>
<name>A0A5C1AGZ0_9BACT</name>
<dbReference type="GO" id="GO:0008137">
    <property type="term" value="F:NADH dehydrogenase (ubiquinone) activity"/>
    <property type="evidence" value="ECO:0007669"/>
    <property type="project" value="InterPro"/>
</dbReference>
<dbReference type="OrthoDB" id="9807568at2"/>
<protein>
    <recommendedName>
        <fullName evidence="5">NADH-quinone oxidoreductase subunit N</fullName>
        <ecNumber evidence="5">7.1.1.-</ecNumber>
    </recommendedName>
    <alternativeName>
        <fullName evidence="5">NADH dehydrogenase I subunit N</fullName>
    </alternativeName>
    <alternativeName>
        <fullName evidence="5">NDH-1 subunit N</fullName>
    </alternativeName>
</protein>
<feature type="transmembrane region" description="Helical" evidence="5">
    <location>
        <begin position="362"/>
        <end position="383"/>
    </location>
</feature>
<dbReference type="GO" id="GO:0012505">
    <property type="term" value="C:endomembrane system"/>
    <property type="evidence" value="ECO:0007669"/>
    <property type="project" value="UniProtKB-SubCell"/>
</dbReference>
<keyword evidence="5" id="KW-1003">Cell membrane</keyword>
<feature type="transmembrane region" description="Helical" evidence="5">
    <location>
        <begin position="216"/>
        <end position="234"/>
    </location>
</feature>
<dbReference type="GO" id="GO:0042773">
    <property type="term" value="P:ATP synthesis coupled electron transport"/>
    <property type="evidence" value="ECO:0007669"/>
    <property type="project" value="InterPro"/>
</dbReference>
<feature type="transmembrane region" description="Helical" evidence="5">
    <location>
        <begin position="404"/>
        <end position="428"/>
    </location>
</feature>
<gene>
    <name evidence="5" type="primary">nuoN</name>
    <name evidence="8" type="ORF">PX52LOC_03988</name>
</gene>
<dbReference type="EC" id="7.1.1.-" evidence="5"/>
<evidence type="ECO:0000256" key="6">
    <source>
        <dbReference type="RuleBase" id="RU000320"/>
    </source>
</evidence>
<sequence length="532" mass="55949">MNPLLDGTRIEALTGVFKLVVPEIALVGVACVLFVLGLFTSSRFLHTSLAVLGLAGAFAVALVAQPWETTLYDGLKANTEAYYPILPSAAATLIRYLTLAAGLVLMLLSTKEATREIAADYLACLLIAVAGTSLVARANDLVTLYLALEMISVPTYVLLYLPHRGKPGQEAAVKYFVLSILSSAVTLFGFSYLFGLTGSTNLSAINAVLTAANKEAISPLAVLAMVLVVAGLGFRITAVPFHYYAPDVYQGGPTAVVAQLSVLPKVAGFLALARLLGIVSGPLNDLPFPTSTQVPLLLWVLAAATMTLGNVMALMQDNLKRILAYSGVAHAGYMLLGLVTASAYATPTEGLLPRYVSGFDGLIFYLVGYALMTLGTFAILAYLNSADQPTESVDDLAGLHQTNPFAAAMLFVALLSLIGIPLTAGFTGKLFLFLGLYDSPTVTGMGNAYKTLTVIAAINAAIGAVYYLRLLGVIYLRSPLRPAVRHRGKGPMLAAVLCTVGTLVVGIYPSIVWDLVKKATPATAHSPALVAK</sequence>
<feature type="transmembrane region" description="Helical" evidence="5">
    <location>
        <begin position="492"/>
        <end position="511"/>
    </location>
</feature>
<keyword evidence="5" id="KW-0830">Ubiquinone</keyword>
<feature type="transmembrane region" description="Helical" evidence="5">
    <location>
        <begin position="322"/>
        <end position="342"/>
    </location>
</feature>
<dbReference type="Pfam" id="PF00361">
    <property type="entry name" value="Proton_antipo_M"/>
    <property type="match status" value="1"/>
</dbReference>
<reference evidence="9" key="1">
    <citation type="submission" date="2019-08" db="EMBL/GenBank/DDBJ databases">
        <title>Limnoglobus roseus gen. nov., sp. nov., a novel freshwater planctomycete with a giant genome from the family Gemmataceae.</title>
        <authorList>
            <person name="Kulichevskaya I.S."/>
            <person name="Naumoff D.G."/>
            <person name="Miroshnikov K."/>
            <person name="Ivanova A."/>
            <person name="Philippov D.A."/>
            <person name="Hakobyan A."/>
            <person name="Rijpstra I.C."/>
            <person name="Sinninghe Damste J.S."/>
            <person name="Liesack W."/>
            <person name="Dedysh S.N."/>
        </authorList>
    </citation>
    <scope>NUCLEOTIDE SEQUENCE [LARGE SCALE GENOMIC DNA]</scope>
    <source>
        <strain evidence="9">PX52</strain>
    </source>
</reference>
<dbReference type="RefSeq" id="WP_149111670.1">
    <property type="nucleotide sequence ID" value="NZ_CP042425.1"/>
</dbReference>
<feature type="transmembrane region" description="Helical" evidence="5">
    <location>
        <begin position="173"/>
        <end position="196"/>
    </location>
</feature>
<dbReference type="InterPro" id="IPR001750">
    <property type="entry name" value="ND/Mrp_TM"/>
</dbReference>
<feature type="transmembrane region" description="Helical" evidence="5">
    <location>
        <begin position="85"/>
        <end position="108"/>
    </location>
</feature>
<feature type="transmembrane region" description="Helical" evidence="5">
    <location>
        <begin position="448"/>
        <end position="471"/>
    </location>
</feature>
<dbReference type="PANTHER" id="PTHR22773">
    <property type="entry name" value="NADH DEHYDROGENASE"/>
    <property type="match status" value="1"/>
</dbReference>
<feature type="transmembrane region" description="Helical" evidence="5">
    <location>
        <begin position="296"/>
        <end position="315"/>
    </location>
</feature>
<dbReference type="PRINTS" id="PR01437">
    <property type="entry name" value="NUOXDRDTASE4"/>
</dbReference>
<keyword evidence="5" id="KW-1278">Translocase</keyword>
<evidence type="ECO:0000256" key="1">
    <source>
        <dbReference type="ARBA" id="ARBA00004127"/>
    </source>
</evidence>